<sequence>MSSLQTIHRIFFGFNDERDIYTRYLETWQQQLPDFEIRFYNASNLPLDLNPYTKALSELKDGVFLGDYYRWWLIYHYGGVYLDADIEVVSGEKFRAIISELESSEYEMIIGIEDKVNGGYTSHAMAGKKGAKLAKFMCEIYENLGKLYLARKELLISPKLAQLYFLDQGEFVETKGFCGDISEPIIKCGVKIYPKDYFSPLSVGLAPVLEDLSPNTTLAHHCAGSWLESGSRFDKHKQAFQQYQPLLSDYVARSKSPRFILKTLPKRLFIKLCFPHGSRRRAWAKSLAQRLISFGLR</sequence>
<dbReference type="OrthoDB" id="9802881at2"/>
<gene>
    <name evidence="1" type="ORF">NCTC12410_00297</name>
</gene>
<dbReference type="GO" id="GO:0016757">
    <property type="term" value="F:glycosyltransferase activity"/>
    <property type="evidence" value="ECO:0007669"/>
    <property type="project" value="UniProtKB-KW"/>
</dbReference>
<accession>A0A377J2M3</accession>
<proteinExistence type="predicted"/>
<dbReference type="SUPFAM" id="SSF53448">
    <property type="entry name" value="Nucleotide-diphospho-sugar transferases"/>
    <property type="match status" value="1"/>
</dbReference>
<organism evidence="1 2">
    <name type="scientific">Helicobacter canis</name>
    <dbReference type="NCBI Taxonomy" id="29419"/>
    <lineage>
        <taxon>Bacteria</taxon>
        <taxon>Pseudomonadati</taxon>
        <taxon>Campylobacterota</taxon>
        <taxon>Epsilonproteobacteria</taxon>
        <taxon>Campylobacterales</taxon>
        <taxon>Helicobacteraceae</taxon>
        <taxon>Helicobacter</taxon>
    </lineage>
</organism>
<dbReference type="RefSeq" id="WP_115010812.1">
    <property type="nucleotide sequence ID" value="NZ_UGHV01000001.1"/>
</dbReference>
<dbReference type="EMBL" id="UGHV01000001">
    <property type="protein sequence ID" value="STO96484.1"/>
    <property type="molecule type" value="Genomic_DNA"/>
</dbReference>
<keyword evidence="1" id="KW-0328">Glycosyltransferase</keyword>
<dbReference type="Proteomes" id="UP000254841">
    <property type="component" value="Unassembled WGS sequence"/>
</dbReference>
<dbReference type="InterPro" id="IPR007577">
    <property type="entry name" value="GlycoTrfase_DXD_sugar-bd_CS"/>
</dbReference>
<reference evidence="1 2" key="1">
    <citation type="submission" date="2018-06" db="EMBL/GenBank/DDBJ databases">
        <authorList>
            <consortium name="Pathogen Informatics"/>
            <person name="Doyle S."/>
        </authorList>
    </citation>
    <scope>NUCLEOTIDE SEQUENCE [LARGE SCALE GENOMIC DNA]</scope>
    <source>
        <strain evidence="1 2">NCTC12410</strain>
    </source>
</reference>
<dbReference type="AlphaFoldDB" id="A0A377J2M3"/>
<keyword evidence="1" id="KW-0808">Transferase</keyword>
<protein>
    <submittedName>
        <fullName evidence="1">Mannosyltransferase OCH1 and related enzymes</fullName>
    </submittedName>
</protein>
<dbReference type="Pfam" id="PF04488">
    <property type="entry name" value="Gly_transf_sug"/>
    <property type="match status" value="1"/>
</dbReference>
<name>A0A377J2M3_9HELI</name>
<evidence type="ECO:0000313" key="1">
    <source>
        <dbReference type="EMBL" id="STO96484.1"/>
    </source>
</evidence>
<evidence type="ECO:0000313" key="2">
    <source>
        <dbReference type="Proteomes" id="UP000254841"/>
    </source>
</evidence>
<dbReference type="InterPro" id="IPR029044">
    <property type="entry name" value="Nucleotide-diphossugar_trans"/>
</dbReference>
<dbReference type="Gene3D" id="3.90.550.20">
    <property type="match status" value="1"/>
</dbReference>